<comment type="caution">
    <text evidence="1">The sequence shown here is derived from an EMBL/GenBank/DDBJ whole genome shotgun (WGS) entry which is preliminary data.</text>
</comment>
<gene>
    <name evidence="1" type="ORF">DS832_04805</name>
</gene>
<organism evidence="1 2">
    <name type="scientific">Bombilactobacillus bombi</name>
    <dbReference type="NCBI Taxonomy" id="1303590"/>
    <lineage>
        <taxon>Bacteria</taxon>
        <taxon>Bacillati</taxon>
        <taxon>Bacillota</taxon>
        <taxon>Bacilli</taxon>
        <taxon>Lactobacillales</taxon>
        <taxon>Lactobacillaceae</taxon>
        <taxon>Bombilactobacillus</taxon>
    </lineage>
</organism>
<reference evidence="1 2" key="1">
    <citation type="submission" date="2018-07" db="EMBL/GenBank/DDBJ databases">
        <title>Genome sequences of six Lactobacillus spp. isolated from bumble bee guts.</title>
        <authorList>
            <person name="Motta E.V.S."/>
            <person name="Moran N.A."/>
        </authorList>
    </citation>
    <scope>NUCLEOTIDE SEQUENCE [LARGE SCALE GENOMIC DNA]</scope>
    <source>
        <strain evidence="1 2">LV-8.1</strain>
    </source>
</reference>
<protein>
    <recommendedName>
        <fullName evidence="3">Phage head-tail connector protein</fullName>
    </recommendedName>
</protein>
<proteinExistence type="predicted"/>
<dbReference type="Pfam" id="PF05135">
    <property type="entry name" value="Phage_connect_1"/>
    <property type="match status" value="1"/>
</dbReference>
<name>A0A417Z855_9LACO</name>
<dbReference type="EMBL" id="QOCS01000009">
    <property type="protein sequence ID" value="RHW46811.1"/>
    <property type="molecule type" value="Genomic_DNA"/>
</dbReference>
<dbReference type="InterPro" id="IPR021146">
    <property type="entry name" value="Phage_gp6-like_head-tail"/>
</dbReference>
<sequence>MIDNLPRIKRLLFIDDNDSDDLIKDITELTEQRLKTLAGLTKVPDDLNYIIIEVSIKRFNRLKNEGMSSYSQEGESITFNDDDFAEFSKEINRLADSNSKPSVIKFVDAYHR</sequence>
<evidence type="ECO:0000313" key="2">
    <source>
        <dbReference type="Proteomes" id="UP000284822"/>
    </source>
</evidence>
<dbReference type="Proteomes" id="UP000284822">
    <property type="component" value="Unassembled WGS sequence"/>
</dbReference>
<evidence type="ECO:0000313" key="1">
    <source>
        <dbReference type="EMBL" id="RHW46811.1"/>
    </source>
</evidence>
<evidence type="ECO:0008006" key="3">
    <source>
        <dbReference type="Google" id="ProtNLM"/>
    </source>
</evidence>
<dbReference type="RefSeq" id="WP_118910625.1">
    <property type="nucleotide sequence ID" value="NZ_QOCS01000009.1"/>
</dbReference>
<accession>A0A417Z855</accession>
<dbReference type="AlphaFoldDB" id="A0A417Z855"/>